<protein>
    <recommendedName>
        <fullName evidence="4">DUF4112 domain-containing protein</fullName>
    </recommendedName>
</protein>
<dbReference type="Proteomes" id="UP000198417">
    <property type="component" value="Unassembled WGS sequence"/>
</dbReference>
<dbReference type="RefSeq" id="WP_089269738.1">
    <property type="nucleotide sequence ID" value="NZ_FZNN01000004.1"/>
</dbReference>
<sequence length="139" mass="15241">MNIDSDYRAVARAETLARRMDSAFRVPLTGIRIGWDSILGFIPGIGDTVTLLPLAYHIHTAQRLEVPRKTMARMAVNSGIDWLIGLIPLLGDIFDVGFKSNLRNAALLRAHVDQRHAPNPSAAYRNVPVGSTPPVQTMA</sequence>
<evidence type="ECO:0000313" key="3">
    <source>
        <dbReference type="Proteomes" id="UP000198417"/>
    </source>
</evidence>
<organism evidence="2 3">
    <name type="scientific">Puniceibacterium sediminis</name>
    <dbReference type="NCBI Taxonomy" id="1608407"/>
    <lineage>
        <taxon>Bacteria</taxon>
        <taxon>Pseudomonadati</taxon>
        <taxon>Pseudomonadota</taxon>
        <taxon>Alphaproteobacteria</taxon>
        <taxon>Rhodobacterales</taxon>
        <taxon>Paracoccaceae</taxon>
        <taxon>Puniceibacterium</taxon>
    </lineage>
</organism>
<dbReference type="PANTHER" id="PTHR35519:SF2">
    <property type="entry name" value="PH DOMAIN PROTEIN"/>
    <property type="match status" value="1"/>
</dbReference>
<accession>A0A238W686</accession>
<dbReference type="Pfam" id="PF13430">
    <property type="entry name" value="DUF4112"/>
    <property type="match status" value="1"/>
</dbReference>
<gene>
    <name evidence="2" type="ORF">SAMN06265370_104182</name>
</gene>
<feature type="region of interest" description="Disordered" evidence="1">
    <location>
        <begin position="119"/>
        <end position="139"/>
    </location>
</feature>
<evidence type="ECO:0000256" key="1">
    <source>
        <dbReference type="SAM" id="MobiDB-lite"/>
    </source>
</evidence>
<proteinExistence type="predicted"/>
<name>A0A238W686_9RHOB</name>
<keyword evidence="3" id="KW-1185">Reference proteome</keyword>
<evidence type="ECO:0008006" key="4">
    <source>
        <dbReference type="Google" id="ProtNLM"/>
    </source>
</evidence>
<dbReference type="OrthoDB" id="513552at2"/>
<reference evidence="2 3" key="1">
    <citation type="submission" date="2017-06" db="EMBL/GenBank/DDBJ databases">
        <authorList>
            <person name="Kim H.J."/>
            <person name="Triplett B.A."/>
        </authorList>
    </citation>
    <scope>NUCLEOTIDE SEQUENCE [LARGE SCALE GENOMIC DNA]</scope>
    <source>
        <strain evidence="2 3">DSM 29052</strain>
    </source>
</reference>
<dbReference type="EMBL" id="FZNN01000004">
    <property type="protein sequence ID" value="SNR41941.1"/>
    <property type="molecule type" value="Genomic_DNA"/>
</dbReference>
<dbReference type="InterPro" id="IPR025187">
    <property type="entry name" value="DUF4112"/>
</dbReference>
<evidence type="ECO:0000313" key="2">
    <source>
        <dbReference type="EMBL" id="SNR41941.1"/>
    </source>
</evidence>
<dbReference type="AlphaFoldDB" id="A0A238W686"/>
<dbReference type="PANTHER" id="PTHR35519">
    <property type="entry name" value="MEMBRANE PROTEINS"/>
    <property type="match status" value="1"/>
</dbReference>